<sequence>MKRRVAAHEQPLIKVQLKRARRRIPMGSGIRVRRIVRGVEDHVEYAGRFIRIIERKNSNASRRRAGRPANRTAIKIKLAPAPNANFAPRAADGTPDRMGLLRSPHHCSGYPCYADCVAKRNECQNVKVIENQDEQEKIEADRSGARSAEARPYCTPRPTVERVGSAEERRCGYKSGEKRRLLRRGGKIGSSSAKGESRPAQSELKSGARTQELDERALVLTVASSLPTFGASPHQN</sequence>
<dbReference type="Proteomes" id="UP001215280">
    <property type="component" value="Unassembled WGS sequence"/>
</dbReference>
<gene>
    <name evidence="2" type="ORF">DFH07DRAFT_1030236</name>
</gene>
<feature type="compositionally biased region" description="Basic and acidic residues" evidence="1">
    <location>
        <begin position="135"/>
        <end position="144"/>
    </location>
</feature>
<name>A0AAD7K8S8_9AGAR</name>
<evidence type="ECO:0000256" key="1">
    <source>
        <dbReference type="SAM" id="MobiDB-lite"/>
    </source>
</evidence>
<reference evidence="2" key="1">
    <citation type="submission" date="2023-03" db="EMBL/GenBank/DDBJ databases">
        <title>Massive genome expansion in bonnet fungi (Mycena s.s.) driven by repeated elements and novel gene families across ecological guilds.</title>
        <authorList>
            <consortium name="Lawrence Berkeley National Laboratory"/>
            <person name="Harder C.B."/>
            <person name="Miyauchi S."/>
            <person name="Viragh M."/>
            <person name="Kuo A."/>
            <person name="Thoen E."/>
            <person name="Andreopoulos B."/>
            <person name="Lu D."/>
            <person name="Skrede I."/>
            <person name="Drula E."/>
            <person name="Henrissat B."/>
            <person name="Morin E."/>
            <person name="Kohler A."/>
            <person name="Barry K."/>
            <person name="LaButti K."/>
            <person name="Morin E."/>
            <person name="Salamov A."/>
            <person name="Lipzen A."/>
            <person name="Mereny Z."/>
            <person name="Hegedus B."/>
            <person name="Baldrian P."/>
            <person name="Stursova M."/>
            <person name="Weitz H."/>
            <person name="Taylor A."/>
            <person name="Grigoriev I.V."/>
            <person name="Nagy L.G."/>
            <person name="Martin F."/>
            <person name="Kauserud H."/>
        </authorList>
    </citation>
    <scope>NUCLEOTIDE SEQUENCE</scope>
    <source>
        <strain evidence="2">CBHHK188m</strain>
    </source>
</reference>
<evidence type="ECO:0000313" key="3">
    <source>
        <dbReference type="Proteomes" id="UP001215280"/>
    </source>
</evidence>
<feature type="compositionally biased region" description="Basic and acidic residues" evidence="1">
    <location>
        <begin position="164"/>
        <end position="179"/>
    </location>
</feature>
<comment type="caution">
    <text evidence="2">The sequence shown here is derived from an EMBL/GenBank/DDBJ whole genome shotgun (WGS) entry which is preliminary data.</text>
</comment>
<dbReference type="AlphaFoldDB" id="A0AAD7K8S8"/>
<proteinExistence type="predicted"/>
<protein>
    <submittedName>
        <fullName evidence="2">Uncharacterized protein</fullName>
    </submittedName>
</protein>
<organism evidence="2 3">
    <name type="scientific">Mycena maculata</name>
    <dbReference type="NCBI Taxonomy" id="230809"/>
    <lineage>
        <taxon>Eukaryota</taxon>
        <taxon>Fungi</taxon>
        <taxon>Dikarya</taxon>
        <taxon>Basidiomycota</taxon>
        <taxon>Agaricomycotina</taxon>
        <taxon>Agaricomycetes</taxon>
        <taxon>Agaricomycetidae</taxon>
        <taxon>Agaricales</taxon>
        <taxon>Marasmiineae</taxon>
        <taxon>Mycenaceae</taxon>
        <taxon>Mycena</taxon>
    </lineage>
</organism>
<evidence type="ECO:0000313" key="2">
    <source>
        <dbReference type="EMBL" id="KAJ7779429.1"/>
    </source>
</evidence>
<feature type="region of interest" description="Disordered" evidence="1">
    <location>
        <begin position="135"/>
        <end position="214"/>
    </location>
</feature>
<dbReference type="EMBL" id="JARJLG010000007">
    <property type="protein sequence ID" value="KAJ7779429.1"/>
    <property type="molecule type" value="Genomic_DNA"/>
</dbReference>
<keyword evidence="3" id="KW-1185">Reference proteome</keyword>
<accession>A0AAD7K8S8</accession>